<dbReference type="EMBL" id="LDOT01000001">
    <property type="protein sequence ID" value="KLV09587.1"/>
    <property type="molecule type" value="Genomic_DNA"/>
</dbReference>
<dbReference type="STRING" id="1195763.ABT56_00425"/>
<dbReference type="PATRIC" id="fig|1195763.3.peg.91"/>
<feature type="domain" description="DUF5675" evidence="1">
    <location>
        <begin position="5"/>
        <end position="129"/>
    </location>
</feature>
<gene>
    <name evidence="2" type="ORF">ABT56_00425</name>
</gene>
<dbReference type="AlphaFoldDB" id="A0A0J1K5D0"/>
<dbReference type="OrthoDB" id="8719825at2"/>
<dbReference type="RefSeq" id="WP_047876874.1">
    <property type="nucleotide sequence ID" value="NZ_LDOT01000001.1"/>
</dbReference>
<organism evidence="2 3">
    <name type="scientific">Photobacterium aquae</name>
    <dbReference type="NCBI Taxonomy" id="1195763"/>
    <lineage>
        <taxon>Bacteria</taxon>
        <taxon>Pseudomonadati</taxon>
        <taxon>Pseudomonadota</taxon>
        <taxon>Gammaproteobacteria</taxon>
        <taxon>Vibrionales</taxon>
        <taxon>Vibrionaceae</taxon>
        <taxon>Photobacterium</taxon>
    </lineage>
</organism>
<dbReference type="InterPro" id="IPR043732">
    <property type="entry name" value="DUF5675"/>
</dbReference>
<accession>A0A0J1K5D0</accession>
<dbReference type="Proteomes" id="UP000036097">
    <property type="component" value="Unassembled WGS sequence"/>
</dbReference>
<name>A0A0J1K5D0_9GAMM</name>
<evidence type="ECO:0000259" key="1">
    <source>
        <dbReference type="Pfam" id="PF18925"/>
    </source>
</evidence>
<dbReference type="Pfam" id="PF18925">
    <property type="entry name" value="DUF5675"/>
    <property type="match status" value="1"/>
</dbReference>
<comment type="caution">
    <text evidence="2">The sequence shown here is derived from an EMBL/GenBank/DDBJ whole genome shotgun (WGS) entry which is preliminary data.</text>
</comment>
<sequence length="140" mass="15500">MDILTLKRRHFEHGTFSTLHTQNGTQICCIAERPWLNNQSNISCVPPGTYKLLPHQSPKFGACYALEAPTLGVTRYGPSVRTHCLIHKANRPSELQGCLAPGTHFGVSKGEWAVLNSRQAFDELMAQLAGKTWQLDIVTA</sequence>
<evidence type="ECO:0000313" key="3">
    <source>
        <dbReference type="Proteomes" id="UP000036097"/>
    </source>
</evidence>
<proteinExistence type="predicted"/>
<keyword evidence="3" id="KW-1185">Reference proteome</keyword>
<protein>
    <recommendedName>
        <fullName evidence="1">DUF5675 domain-containing protein</fullName>
    </recommendedName>
</protein>
<reference evidence="2 3" key="1">
    <citation type="submission" date="2015-05" db="EMBL/GenBank/DDBJ databases">
        <title>Photobacterium galathea sp. nov.</title>
        <authorList>
            <person name="Machado H."/>
            <person name="Gram L."/>
        </authorList>
    </citation>
    <scope>NUCLEOTIDE SEQUENCE [LARGE SCALE GENOMIC DNA]</scope>
    <source>
        <strain evidence="2 3">CGMCC 1.12159</strain>
    </source>
</reference>
<evidence type="ECO:0000313" key="2">
    <source>
        <dbReference type="EMBL" id="KLV09587.1"/>
    </source>
</evidence>